<sequence length="308" mass="33802">MDKLVVHQLQHSKCPYLPYRDLLMRLRGCTKVLIVTGAGISTAAGIPAFRTPDGVFTVNGVHLFDANAHSDPTVRKNYCVVVEKIFFESQKASNPPTPAHGLLAIMEKAGSLARAYTQNIDDLESHVGLQGWIQSSSSGEGLKSTSDGVNLVHLHGNVNIMKCSKCCLWERSTNHLITEWASGNPRECLKCCLLPSLSGKRSPGVLSPQIVLYGGVQLPDSDRIAQWIKEDVKRGPDLLIVMGTSMEIQSVQETVEIFSLAVHERGGLVVWVNHLAAPNVFSRRHVFDFFVEGDVQSFCEDLALLIIS</sequence>
<dbReference type="VEuPathDB" id="FungiDB:BD410DRAFT_735155"/>
<evidence type="ECO:0000256" key="6">
    <source>
        <dbReference type="PROSITE-ProRule" id="PRU00236"/>
    </source>
</evidence>
<evidence type="ECO:0000259" key="7">
    <source>
        <dbReference type="PROSITE" id="PS50305"/>
    </source>
</evidence>
<keyword evidence="4" id="KW-0520">NAD</keyword>
<evidence type="ECO:0000256" key="5">
    <source>
        <dbReference type="ARBA" id="ARBA00023128"/>
    </source>
</evidence>
<dbReference type="EMBL" id="ML170536">
    <property type="protein sequence ID" value="TDL13595.1"/>
    <property type="molecule type" value="Genomic_DNA"/>
</dbReference>
<dbReference type="Gene3D" id="3.40.50.1220">
    <property type="entry name" value="TPP-binding domain"/>
    <property type="match status" value="1"/>
</dbReference>
<dbReference type="InterPro" id="IPR029035">
    <property type="entry name" value="DHS-like_NAD/FAD-binding_dom"/>
</dbReference>
<comment type="subcellular location">
    <subcellularLocation>
        <location evidence="1">Mitochondrion</location>
    </subcellularLocation>
</comment>
<feature type="domain" description="Deacetylase sirtuin-type" evidence="7">
    <location>
        <begin position="1"/>
        <end position="308"/>
    </location>
</feature>
<evidence type="ECO:0000256" key="3">
    <source>
        <dbReference type="ARBA" id="ARBA00022679"/>
    </source>
</evidence>
<dbReference type="InterPro" id="IPR003000">
    <property type="entry name" value="Sirtuin"/>
</dbReference>
<feature type="binding site" evidence="6">
    <location>
        <position position="163"/>
    </location>
    <ligand>
        <name>Zn(2+)</name>
        <dbReference type="ChEBI" id="CHEBI:29105"/>
    </ligand>
</feature>
<reference evidence="8 9" key="1">
    <citation type="submission" date="2018-06" db="EMBL/GenBank/DDBJ databases">
        <title>A transcriptomic atlas of mushroom development highlights an independent origin of complex multicellularity.</title>
        <authorList>
            <consortium name="DOE Joint Genome Institute"/>
            <person name="Krizsan K."/>
            <person name="Almasi E."/>
            <person name="Merenyi Z."/>
            <person name="Sahu N."/>
            <person name="Viragh M."/>
            <person name="Koszo T."/>
            <person name="Mondo S."/>
            <person name="Kiss B."/>
            <person name="Balint B."/>
            <person name="Kues U."/>
            <person name="Barry K."/>
            <person name="Hegedus J.C."/>
            <person name="Henrissat B."/>
            <person name="Johnson J."/>
            <person name="Lipzen A."/>
            <person name="Ohm R."/>
            <person name="Nagy I."/>
            <person name="Pangilinan J."/>
            <person name="Yan J."/>
            <person name="Xiong Y."/>
            <person name="Grigoriev I.V."/>
            <person name="Hibbett D.S."/>
            <person name="Nagy L.G."/>
        </authorList>
    </citation>
    <scope>NUCLEOTIDE SEQUENCE [LARGE SCALE GENOMIC DNA]</scope>
    <source>
        <strain evidence="8 9">SZMC22713</strain>
    </source>
</reference>
<dbReference type="SUPFAM" id="SSF52467">
    <property type="entry name" value="DHS-like NAD/FAD-binding domain"/>
    <property type="match status" value="1"/>
</dbReference>
<dbReference type="GO" id="GO:0070403">
    <property type="term" value="F:NAD+ binding"/>
    <property type="evidence" value="ECO:0007669"/>
    <property type="project" value="InterPro"/>
</dbReference>
<name>A0A4Y7PE83_9AGAM</name>
<dbReference type="OrthoDB" id="2919105at2759"/>
<evidence type="ECO:0000256" key="4">
    <source>
        <dbReference type="ARBA" id="ARBA00023027"/>
    </source>
</evidence>
<dbReference type="GO" id="GO:0005739">
    <property type="term" value="C:mitochondrion"/>
    <property type="evidence" value="ECO:0007669"/>
    <property type="project" value="UniProtKB-SubCell"/>
</dbReference>
<dbReference type="GO" id="GO:0005634">
    <property type="term" value="C:nucleus"/>
    <property type="evidence" value="ECO:0007669"/>
    <property type="project" value="TreeGrafter"/>
</dbReference>
<proteinExistence type="inferred from homology"/>
<comment type="similarity">
    <text evidence="2">Belongs to the sirtuin family. Class I subfamily.</text>
</comment>
<dbReference type="Proteomes" id="UP000294933">
    <property type="component" value="Unassembled WGS sequence"/>
</dbReference>
<keyword evidence="5" id="KW-0496">Mitochondrion</keyword>
<dbReference type="PROSITE" id="PS50305">
    <property type="entry name" value="SIRTUIN"/>
    <property type="match status" value="1"/>
</dbReference>
<dbReference type="InterPro" id="IPR026591">
    <property type="entry name" value="Sirtuin_cat_small_dom_sf"/>
</dbReference>
<keyword evidence="3" id="KW-0808">Transferase</keyword>
<keyword evidence="9" id="KW-1185">Reference proteome</keyword>
<dbReference type="InterPro" id="IPR050134">
    <property type="entry name" value="NAD-dep_sirtuin_deacylases"/>
</dbReference>
<keyword evidence="6" id="KW-0862">Zinc</keyword>
<dbReference type="PANTHER" id="PTHR11085:SF8">
    <property type="entry name" value="NAD-DEPENDENT HISTONE DEACETYLASE HST3"/>
    <property type="match status" value="1"/>
</dbReference>
<evidence type="ECO:0000313" key="8">
    <source>
        <dbReference type="EMBL" id="TDL13595.1"/>
    </source>
</evidence>
<keyword evidence="6" id="KW-0479">Metal-binding</keyword>
<dbReference type="InterPro" id="IPR026590">
    <property type="entry name" value="Ssirtuin_cat_dom"/>
</dbReference>
<dbReference type="PANTHER" id="PTHR11085">
    <property type="entry name" value="NAD-DEPENDENT PROTEIN DEACYLASE SIRTUIN-5, MITOCHONDRIAL-RELATED"/>
    <property type="match status" value="1"/>
</dbReference>
<feature type="binding site" evidence="6">
    <location>
        <position position="167"/>
    </location>
    <ligand>
        <name>Zn(2+)</name>
        <dbReference type="ChEBI" id="CHEBI:29105"/>
    </ligand>
</feature>
<dbReference type="STRING" id="50990.A0A4Y7PE83"/>
<dbReference type="Pfam" id="PF02146">
    <property type="entry name" value="SIR2"/>
    <property type="match status" value="1"/>
</dbReference>
<dbReference type="GO" id="GO:0046872">
    <property type="term" value="F:metal ion binding"/>
    <property type="evidence" value="ECO:0007669"/>
    <property type="project" value="UniProtKB-KW"/>
</dbReference>
<dbReference type="GO" id="GO:0017136">
    <property type="term" value="F:histone deacetylase activity, NAD-dependent"/>
    <property type="evidence" value="ECO:0007669"/>
    <property type="project" value="TreeGrafter"/>
</dbReference>
<evidence type="ECO:0000256" key="1">
    <source>
        <dbReference type="ARBA" id="ARBA00004173"/>
    </source>
</evidence>
<dbReference type="AlphaFoldDB" id="A0A4Y7PE83"/>
<protein>
    <submittedName>
        <fullName evidence="8">DHS-like NAD/FAD-binding domain-containing protein</fullName>
    </submittedName>
</protein>
<feature type="binding site" evidence="6">
    <location>
        <position position="188"/>
    </location>
    <ligand>
        <name>Zn(2+)</name>
        <dbReference type="ChEBI" id="CHEBI:29105"/>
    </ligand>
</feature>
<feature type="binding site" evidence="6">
    <location>
        <position position="192"/>
    </location>
    <ligand>
        <name>Zn(2+)</name>
        <dbReference type="ChEBI" id="CHEBI:29105"/>
    </ligand>
</feature>
<dbReference type="Gene3D" id="3.30.1600.10">
    <property type="entry name" value="SIR2/SIRT2 'Small Domain"/>
    <property type="match status" value="1"/>
</dbReference>
<gene>
    <name evidence="8" type="ORF">BD410DRAFT_735155</name>
</gene>
<accession>A0A4Y7PE83</accession>
<feature type="active site" description="Proton acceptor" evidence="6">
    <location>
        <position position="155"/>
    </location>
</feature>
<organism evidence="8 9">
    <name type="scientific">Rickenella mellea</name>
    <dbReference type="NCBI Taxonomy" id="50990"/>
    <lineage>
        <taxon>Eukaryota</taxon>
        <taxon>Fungi</taxon>
        <taxon>Dikarya</taxon>
        <taxon>Basidiomycota</taxon>
        <taxon>Agaricomycotina</taxon>
        <taxon>Agaricomycetes</taxon>
        <taxon>Hymenochaetales</taxon>
        <taxon>Rickenellaceae</taxon>
        <taxon>Rickenella</taxon>
    </lineage>
</organism>
<evidence type="ECO:0000313" key="9">
    <source>
        <dbReference type="Proteomes" id="UP000294933"/>
    </source>
</evidence>
<evidence type="ECO:0000256" key="2">
    <source>
        <dbReference type="ARBA" id="ARBA00006924"/>
    </source>
</evidence>